<protein>
    <submittedName>
        <fullName evidence="2">Uncharacterized protein</fullName>
    </submittedName>
</protein>
<name>A0AAN6VIU7_9PEZI</name>
<reference evidence="2" key="2">
    <citation type="submission" date="2023-05" db="EMBL/GenBank/DDBJ databases">
        <authorList>
            <consortium name="Lawrence Berkeley National Laboratory"/>
            <person name="Steindorff A."/>
            <person name="Hensen N."/>
            <person name="Bonometti L."/>
            <person name="Westerberg I."/>
            <person name="Brannstrom I.O."/>
            <person name="Guillou S."/>
            <person name="Cros-Aarteil S."/>
            <person name="Calhoun S."/>
            <person name="Haridas S."/>
            <person name="Kuo A."/>
            <person name="Mondo S."/>
            <person name="Pangilinan J."/>
            <person name="Riley R."/>
            <person name="Labutti K."/>
            <person name="Andreopoulos B."/>
            <person name="Lipzen A."/>
            <person name="Chen C."/>
            <person name="Yanf M."/>
            <person name="Daum C."/>
            <person name="Ng V."/>
            <person name="Clum A."/>
            <person name="Ohm R."/>
            <person name="Martin F."/>
            <person name="Silar P."/>
            <person name="Natvig D."/>
            <person name="Lalanne C."/>
            <person name="Gautier V."/>
            <person name="Ament-Velasquez S.L."/>
            <person name="Kruys A."/>
            <person name="Hutchinson M.I."/>
            <person name="Powell A.J."/>
            <person name="Barry K."/>
            <person name="Miller A.N."/>
            <person name="Grigoriev I.V."/>
            <person name="Debuchy R."/>
            <person name="Gladieux P."/>
            <person name="Thoren M.H."/>
            <person name="Johannesson H."/>
        </authorList>
    </citation>
    <scope>NUCLEOTIDE SEQUENCE</scope>
    <source>
        <strain evidence="2">CBS 538.74</strain>
    </source>
</reference>
<evidence type="ECO:0000313" key="2">
    <source>
        <dbReference type="EMBL" id="KAK4152358.1"/>
    </source>
</evidence>
<organism evidence="2 3">
    <name type="scientific">Chaetomidium leptoderma</name>
    <dbReference type="NCBI Taxonomy" id="669021"/>
    <lineage>
        <taxon>Eukaryota</taxon>
        <taxon>Fungi</taxon>
        <taxon>Dikarya</taxon>
        <taxon>Ascomycota</taxon>
        <taxon>Pezizomycotina</taxon>
        <taxon>Sordariomycetes</taxon>
        <taxon>Sordariomycetidae</taxon>
        <taxon>Sordariales</taxon>
        <taxon>Chaetomiaceae</taxon>
        <taxon>Chaetomidium</taxon>
    </lineage>
</organism>
<keyword evidence="1" id="KW-1133">Transmembrane helix</keyword>
<dbReference type="EMBL" id="MU856977">
    <property type="protein sequence ID" value="KAK4152358.1"/>
    <property type="molecule type" value="Genomic_DNA"/>
</dbReference>
<keyword evidence="3" id="KW-1185">Reference proteome</keyword>
<feature type="transmembrane region" description="Helical" evidence="1">
    <location>
        <begin position="233"/>
        <end position="256"/>
    </location>
</feature>
<proteinExistence type="predicted"/>
<accession>A0AAN6VIU7</accession>
<sequence>MDRGSYQIAMYELCLSEKLTEEPICNATLAEGVGSVVVDKRQPVHGPTPDAENHHLIPHVLTAGPLGRSWDLRSSYFAARAFRDIALGLALREVNESLNALGPGLPDHTRAHGDSWFADYDRSRGLFGKLSRSPTTSLQPSLELIEAWRLSSLNSLLYLTPAIATHARADDAVRHLLVAEERLSRLEGGSQLPALYTLPESATASLTAITQELVQQVNDSQQRRYHSVSTGRFHGFLLAVVAFELRVFNIALSGVVDIVAPKFAQHPKLYICALAFVFSWLYYLVPPQGRRSATNFVTHLKIIAIIAYWLAWLLMSSTPSIQPLTPSQAFAGPEAEGFCKLILHAAAARETFPITILALCLLETWIDVGWKLGRRSSEDTAKSVLPLGRLWRRQRDQTVSRDDLLALFDDFVAGCALTGILGLACASLLDEPASEGPWRETFLFVGEFDHSSSL</sequence>
<dbReference type="AlphaFoldDB" id="A0AAN6VIU7"/>
<evidence type="ECO:0000313" key="3">
    <source>
        <dbReference type="Proteomes" id="UP001302745"/>
    </source>
</evidence>
<gene>
    <name evidence="2" type="ORF">C8A00DRAFT_34945</name>
</gene>
<reference evidence="2" key="1">
    <citation type="journal article" date="2023" name="Mol. Phylogenet. Evol.">
        <title>Genome-scale phylogeny and comparative genomics of the fungal order Sordariales.</title>
        <authorList>
            <person name="Hensen N."/>
            <person name="Bonometti L."/>
            <person name="Westerberg I."/>
            <person name="Brannstrom I.O."/>
            <person name="Guillou S."/>
            <person name="Cros-Aarteil S."/>
            <person name="Calhoun S."/>
            <person name="Haridas S."/>
            <person name="Kuo A."/>
            <person name="Mondo S."/>
            <person name="Pangilinan J."/>
            <person name="Riley R."/>
            <person name="LaButti K."/>
            <person name="Andreopoulos B."/>
            <person name="Lipzen A."/>
            <person name="Chen C."/>
            <person name="Yan M."/>
            <person name="Daum C."/>
            <person name="Ng V."/>
            <person name="Clum A."/>
            <person name="Steindorff A."/>
            <person name="Ohm R.A."/>
            <person name="Martin F."/>
            <person name="Silar P."/>
            <person name="Natvig D.O."/>
            <person name="Lalanne C."/>
            <person name="Gautier V."/>
            <person name="Ament-Velasquez S.L."/>
            <person name="Kruys A."/>
            <person name="Hutchinson M.I."/>
            <person name="Powell A.J."/>
            <person name="Barry K."/>
            <person name="Miller A.N."/>
            <person name="Grigoriev I.V."/>
            <person name="Debuchy R."/>
            <person name="Gladieux P."/>
            <person name="Hiltunen Thoren M."/>
            <person name="Johannesson H."/>
        </authorList>
    </citation>
    <scope>NUCLEOTIDE SEQUENCE</scope>
    <source>
        <strain evidence="2">CBS 538.74</strain>
    </source>
</reference>
<feature type="transmembrane region" description="Helical" evidence="1">
    <location>
        <begin position="268"/>
        <end position="285"/>
    </location>
</feature>
<comment type="caution">
    <text evidence="2">The sequence shown here is derived from an EMBL/GenBank/DDBJ whole genome shotgun (WGS) entry which is preliminary data.</text>
</comment>
<evidence type="ECO:0000256" key="1">
    <source>
        <dbReference type="SAM" id="Phobius"/>
    </source>
</evidence>
<dbReference type="Proteomes" id="UP001302745">
    <property type="component" value="Unassembled WGS sequence"/>
</dbReference>
<keyword evidence="1" id="KW-0812">Transmembrane</keyword>
<keyword evidence="1" id="KW-0472">Membrane</keyword>
<feature type="transmembrane region" description="Helical" evidence="1">
    <location>
        <begin position="297"/>
        <end position="315"/>
    </location>
</feature>